<dbReference type="OrthoDB" id="7560255at2"/>
<accession>A0A4Y8ZWT9</accession>
<proteinExistence type="predicted"/>
<organism evidence="1 2">
    <name type="scientific">Sphingomonas parva</name>
    <dbReference type="NCBI Taxonomy" id="2555898"/>
    <lineage>
        <taxon>Bacteria</taxon>
        <taxon>Pseudomonadati</taxon>
        <taxon>Pseudomonadota</taxon>
        <taxon>Alphaproteobacteria</taxon>
        <taxon>Sphingomonadales</taxon>
        <taxon>Sphingomonadaceae</taxon>
        <taxon>Sphingomonas</taxon>
    </lineage>
</organism>
<sequence length="136" mass="15119">MPSRIREITDPFGMRLRISVEPHPRGALIVLERHDLPERPRVLLDGYGGELLSGFIMAARLALPHPLPDEHCAGSFALKLSLTHDPKVSIVLRQDESGEVIDIPAPFWDKLYAELCLVIPHARALTRSAVSHALVH</sequence>
<comment type="caution">
    <text evidence="1">The sequence shown here is derived from an EMBL/GenBank/DDBJ whole genome shotgun (WGS) entry which is preliminary data.</text>
</comment>
<name>A0A4Y8ZWT9_9SPHN</name>
<dbReference type="Proteomes" id="UP000298213">
    <property type="component" value="Unassembled WGS sequence"/>
</dbReference>
<evidence type="ECO:0000313" key="2">
    <source>
        <dbReference type="Proteomes" id="UP000298213"/>
    </source>
</evidence>
<protein>
    <submittedName>
        <fullName evidence="1">Uncharacterized protein</fullName>
    </submittedName>
</protein>
<keyword evidence="2" id="KW-1185">Reference proteome</keyword>
<reference evidence="1 2" key="1">
    <citation type="submission" date="2019-03" db="EMBL/GenBank/DDBJ databases">
        <title>Genome sequence of Sphingomonas sp. 17J27-24.</title>
        <authorList>
            <person name="Kim M."/>
            <person name="Maeng S."/>
            <person name="Sathiyaraj S."/>
        </authorList>
    </citation>
    <scope>NUCLEOTIDE SEQUENCE [LARGE SCALE GENOMIC DNA]</scope>
    <source>
        <strain evidence="1 2">17J27-24</strain>
    </source>
</reference>
<dbReference type="EMBL" id="SPDV01000005">
    <property type="protein sequence ID" value="TFI59645.1"/>
    <property type="molecule type" value="Genomic_DNA"/>
</dbReference>
<dbReference type="AlphaFoldDB" id="A0A4Y8ZWT9"/>
<gene>
    <name evidence="1" type="ORF">E2493_04020</name>
</gene>
<evidence type="ECO:0000313" key="1">
    <source>
        <dbReference type="EMBL" id="TFI59645.1"/>
    </source>
</evidence>